<feature type="transmembrane region" description="Helical" evidence="6">
    <location>
        <begin position="27"/>
        <end position="47"/>
    </location>
</feature>
<keyword evidence="4 6" id="KW-1133">Transmembrane helix</keyword>
<evidence type="ECO:0000313" key="8">
    <source>
        <dbReference type="Proteomes" id="UP000467124"/>
    </source>
</evidence>
<dbReference type="AlphaFoldDB" id="A0A7K2ITG6"/>
<dbReference type="RefSeq" id="WP_161111067.1">
    <property type="nucleotide sequence ID" value="NZ_JBHYPC010000001.1"/>
</dbReference>
<dbReference type="EMBL" id="WWHY01000001">
    <property type="protein sequence ID" value="MYR33156.1"/>
    <property type="molecule type" value="Genomic_DNA"/>
</dbReference>
<keyword evidence="2" id="KW-1003">Cell membrane</keyword>
<feature type="transmembrane region" description="Helical" evidence="6">
    <location>
        <begin position="53"/>
        <end position="73"/>
    </location>
</feature>
<evidence type="ECO:0000313" key="7">
    <source>
        <dbReference type="EMBL" id="MYR33156.1"/>
    </source>
</evidence>
<evidence type="ECO:0000256" key="4">
    <source>
        <dbReference type="ARBA" id="ARBA00022989"/>
    </source>
</evidence>
<proteinExistence type="predicted"/>
<evidence type="ECO:0000256" key="6">
    <source>
        <dbReference type="SAM" id="Phobius"/>
    </source>
</evidence>
<evidence type="ECO:0000256" key="3">
    <source>
        <dbReference type="ARBA" id="ARBA00022692"/>
    </source>
</evidence>
<dbReference type="GO" id="GO:0005886">
    <property type="term" value="C:plasma membrane"/>
    <property type="evidence" value="ECO:0007669"/>
    <property type="project" value="UniProtKB-SubCell"/>
</dbReference>
<feature type="transmembrane region" description="Helical" evidence="6">
    <location>
        <begin position="148"/>
        <end position="166"/>
    </location>
</feature>
<sequence>MIDTRLRRLRRRLDRVYSRRGFERETAVIILKSAVAATLAYVVAYLLGASTQIGFAPFTALLVVRPSVYGSVLQSGRYVAAVFAGALVAGLTGLTVGATVWSFALVVLVALAFGQVRFFGEQGTQIPVVAAFALAGGTATDAQDLGSLLSMVCVGAVCALLTNVFLAPAIRFKDAENAVLDFASSLRSLTGEIADGLSKGKDGLDLDQWSDAAEGLDGVVSNALESVRRQEDRFRLNPRRLVAPRRIPDGGLDVYRDWIQALSRSSRHVQSLVRTLRTTVREGSRFPAPDDAFLRELAPLLERASEIFRLVHDQEEPEHRVVSEELRSLIEDTLRGVDENHEQVRERWDDACWPVYSALLTDTERLLEELHQGYENTTREGERGDLE</sequence>
<dbReference type="Proteomes" id="UP000467124">
    <property type="component" value="Unassembled WGS sequence"/>
</dbReference>
<evidence type="ECO:0000256" key="1">
    <source>
        <dbReference type="ARBA" id="ARBA00004651"/>
    </source>
</evidence>
<reference evidence="7 8" key="1">
    <citation type="journal article" date="2019" name="Nat. Commun.">
        <title>The antimicrobial potential of Streptomyces from insect microbiomes.</title>
        <authorList>
            <person name="Chevrette M.G."/>
            <person name="Carlson C.M."/>
            <person name="Ortega H.E."/>
            <person name="Thomas C."/>
            <person name="Ananiev G.E."/>
            <person name="Barns K.J."/>
            <person name="Book A.J."/>
            <person name="Cagnazzo J."/>
            <person name="Carlos C."/>
            <person name="Flanigan W."/>
            <person name="Grubbs K.J."/>
            <person name="Horn H.A."/>
            <person name="Hoffmann F.M."/>
            <person name="Klassen J.L."/>
            <person name="Knack J.J."/>
            <person name="Lewin G.R."/>
            <person name="McDonald B.R."/>
            <person name="Muller L."/>
            <person name="Melo W.G.P."/>
            <person name="Pinto-Tomas A.A."/>
            <person name="Schmitz A."/>
            <person name="Wendt-Pienkowski E."/>
            <person name="Wildman S."/>
            <person name="Zhao M."/>
            <person name="Zhang F."/>
            <person name="Bugni T.S."/>
            <person name="Andes D.R."/>
            <person name="Pupo M.T."/>
            <person name="Currie C.R."/>
        </authorList>
    </citation>
    <scope>NUCLEOTIDE SEQUENCE [LARGE SCALE GENOMIC DNA]</scope>
    <source>
        <strain evidence="7 8">SID5840</strain>
    </source>
</reference>
<keyword evidence="5 6" id="KW-0472">Membrane</keyword>
<name>A0A7K2ITG6_9ACTN</name>
<comment type="caution">
    <text evidence="7">The sequence shown here is derived from an EMBL/GenBank/DDBJ whole genome shotgun (WGS) entry which is preliminary data.</text>
</comment>
<accession>A0A7K2ITG6</accession>
<organism evidence="7 8">
    <name type="scientific">Nocardiopsis alba</name>
    <dbReference type="NCBI Taxonomy" id="53437"/>
    <lineage>
        <taxon>Bacteria</taxon>
        <taxon>Bacillati</taxon>
        <taxon>Actinomycetota</taxon>
        <taxon>Actinomycetes</taxon>
        <taxon>Streptosporangiales</taxon>
        <taxon>Nocardiopsidaceae</taxon>
        <taxon>Nocardiopsis</taxon>
    </lineage>
</organism>
<comment type="subcellular location">
    <subcellularLocation>
        <location evidence="1">Cell membrane</location>
        <topology evidence="1">Multi-pass membrane protein</topology>
    </subcellularLocation>
</comment>
<evidence type="ECO:0008006" key="9">
    <source>
        <dbReference type="Google" id="ProtNLM"/>
    </source>
</evidence>
<feature type="transmembrane region" description="Helical" evidence="6">
    <location>
        <begin position="80"/>
        <end position="113"/>
    </location>
</feature>
<keyword evidence="3 6" id="KW-0812">Transmembrane</keyword>
<dbReference type="Pfam" id="PF06081">
    <property type="entry name" value="ArAE_1"/>
    <property type="match status" value="1"/>
</dbReference>
<evidence type="ECO:0000256" key="2">
    <source>
        <dbReference type="ARBA" id="ARBA00022475"/>
    </source>
</evidence>
<protein>
    <recommendedName>
        <fullName evidence="9">FUSC family protein</fullName>
    </recommendedName>
</protein>
<dbReference type="InterPro" id="IPR010343">
    <property type="entry name" value="ArAE_1"/>
</dbReference>
<evidence type="ECO:0000256" key="5">
    <source>
        <dbReference type="ARBA" id="ARBA00023136"/>
    </source>
</evidence>
<gene>
    <name evidence="7" type="ORF">GTW20_13000</name>
</gene>